<accession>A0A1G9HAI3</accession>
<proteinExistence type="predicted"/>
<evidence type="ECO:0000313" key="1">
    <source>
        <dbReference type="EMBL" id="SDL09991.1"/>
    </source>
</evidence>
<dbReference type="AlphaFoldDB" id="A0A1G9HAI3"/>
<protein>
    <submittedName>
        <fullName evidence="1">Uncharacterized protein</fullName>
    </submittedName>
</protein>
<dbReference type="Proteomes" id="UP000199050">
    <property type="component" value="Unassembled WGS sequence"/>
</dbReference>
<evidence type="ECO:0000313" key="2">
    <source>
        <dbReference type="Proteomes" id="UP000199050"/>
    </source>
</evidence>
<organism evidence="1 2">
    <name type="scientific">Paenibacillus typhae</name>
    <dbReference type="NCBI Taxonomy" id="1174501"/>
    <lineage>
        <taxon>Bacteria</taxon>
        <taxon>Bacillati</taxon>
        <taxon>Bacillota</taxon>
        <taxon>Bacilli</taxon>
        <taxon>Bacillales</taxon>
        <taxon>Paenibacillaceae</taxon>
        <taxon>Paenibacillus</taxon>
    </lineage>
</organism>
<dbReference type="STRING" id="1174501.SAMN05216192_1748"/>
<sequence>MIGTNVQTLPLSHITTAYEPSDPSVFVRET</sequence>
<name>A0A1G9HAI3_9BACL</name>
<gene>
    <name evidence="1" type="ORF">SAMN05216192_1748</name>
</gene>
<reference evidence="2" key="1">
    <citation type="submission" date="2016-10" db="EMBL/GenBank/DDBJ databases">
        <authorList>
            <person name="Varghese N."/>
            <person name="Submissions S."/>
        </authorList>
    </citation>
    <scope>NUCLEOTIDE SEQUENCE [LARGE SCALE GENOMIC DNA]</scope>
    <source>
        <strain evidence="2">CGMCC 1.11012</strain>
    </source>
</reference>
<dbReference type="EMBL" id="FNDX01000074">
    <property type="protein sequence ID" value="SDL09991.1"/>
    <property type="molecule type" value="Genomic_DNA"/>
</dbReference>
<keyword evidence="2" id="KW-1185">Reference proteome</keyword>